<evidence type="ECO:0000259" key="1">
    <source>
        <dbReference type="Pfam" id="PF08241"/>
    </source>
</evidence>
<dbReference type="CDD" id="cd02440">
    <property type="entry name" value="AdoMet_MTases"/>
    <property type="match status" value="1"/>
</dbReference>
<protein>
    <submittedName>
        <fullName evidence="3">Methyltransferase domain-containing protein</fullName>
    </submittedName>
</protein>
<dbReference type="InterPro" id="IPR029063">
    <property type="entry name" value="SAM-dependent_MTases_sf"/>
</dbReference>
<dbReference type="EMBL" id="DRXG01000081">
    <property type="protein sequence ID" value="HHN52405.1"/>
    <property type="molecule type" value="Genomic_DNA"/>
</dbReference>
<name>A0A7C4I0K2_CALS0</name>
<dbReference type="Pfam" id="PF08241">
    <property type="entry name" value="Methyltransf_11"/>
    <property type="match status" value="1"/>
</dbReference>
<dbReference type="EMBL" id="DTAD01000024">
    <property type="protein sequence ID" value="HGN89970.1"/>
    <property type="molecule type" value="Genomic_DNA"/>
</dbReference>
<gene>
    <name evidence="4" type="ORF">ENM30_03720</name>
    <name evidence="3" type="ORF">ENT82_02425</name>
    <name evidence="2" type="ORF">ENU43_06995</name>
</gene>
<dbReference type="SUPFAM" id="SSF53335">
    <property type="entry name" value="S-adenosyl-L-methionine-dependent methyltransferases"/>
    <property type="match status" value="1"/>
</dbReference>
<organism evidence="3">
    <name type="scientific">Caldiarchaeum subterraneum</name>
    <dbReference type="NCBI Taxonomy" id="311458"/>
    <lineage>
        <taxon>Archaea</taxon>
        <taxon>Nitrososphaerota</taxon>
        <taxon>Candidatus Caldarchaeales</taxon>
        <taxon>Candidatus Caldarchaeaceae</taxon>
        <taxon>Candidatus Caldarchaeum</taxon>
    </lineage>
</organism>
<feature type="domain" description="Methyltransferase type 11" evidence="1">
    <location>
        <begin position="8"/>
        <end position="86"/>
    </location>
</feature>
<dbReference type="EMBL" id="DTCM01000083">
    <property type="protein sequence ID" value="HGL41393.1"/>
    <property type="molecule type" value="Genomic_DNA"/>
</dbReference>
<dbReference type="GO" id="GO:0032259">
    <property type="term" value="P:methylation"/>
    <property type="evidence" value="ECO:0007669"/>
    <property type="project" value="UniProtKB-KW"/>
</dbReference>
<proteinExistence type="predicted"/>
<keyword evidence="3" id="KW-0808">Transferase</keyword>
<evidence type="ECO:0000313" key="4">
    <source>
        <dbReference type="EMBL" id="HHN52405.1"/>
    </source>
</evidence>
<sequence>MLAAIVARPVEVIGLDVYEPNLRTLSEISKIYKPVKVDLEKEPIPLSDGFADLTICIEVIEHLSKQAGHRLLSEMERITRKGGYVYLTTPNGWHPTKSERCGPLQHRSGWTVQDFAERGYLVKIYGFRPVIGRGKINKLYLLADYIWTPVARIIPETGFGLEAWKKIT</sequence>
<evidence type="ECO:0000313" key="3">
    <source>
        <dbReference type="EMBL" id="HGN89970.1"/>
    </source>
</evidence>
<comment type="caution">
    <text evidence="3">The sequence shown here is derived from an EMBL/GenBank/DDBJ whole genome shotgun (WGS) entry which is preliminary data.</text>
</comment>
<dbReference type="Gene3D" id="3.40.50.150">
    <property type="entry name" value="Vaccinia Virus protein VP39"/>
    <property type="match status" value="1"/>
</dbReference>
<dbReference type="AlphaFoldDB" id="A0A7C4I0K2"/>
<dbReference type="InterPro" id="IPR013216">
    <property type="entry name" value="Methyltransf_11"/>
</dbReference>
<evidence type="ECO:0000313" key="2">
    <source>
        <dbReference type="EMBL" id="HGL41393.1"/>
    </source>
</evidence>
<keyword evidence="3" id="KW-0489">Methyltransferase</keyword>
<reference evidence="3" key="1">
    <citation type="journal article" date="2020" name="mSystems">
        <title>Genome- and Community-Level Interaction Insights into Carbon Utilization and Element Cycling Functions of Hydrothermarchaeota in Hydrothermal Sediment.</title>
        <authorList>
            <person name="Zhou Z."/>
            <person name="Liu Y."/>
            <person name="Xu W."/>
            <person name="Pan J."/>
            <person name="Luo Z.H."/>
            <person name="Li M."/>
        </authorList>
    </citation>
    <scope>NUCLEOTIDE SEQUENCE [LARGE SCALE GENOMIC DNA]</scope>
    <source>
        <strain evidence="4">SpSt-1073</strain>
        <strain evidence="3">SpSt-613</strain>
        <strain evidence="2">SpSt-669</strain>
    </source>
</reference>
<accession>A0A7C4I0K2</accession>
<dbReference type="GO" id="GO:0008757">
    <property type="term" value="F:S-adenosylmethionine-dependent methyltransferase activity"/>
    <property type="evidence" value="ECO:0007669"/>
    <property type="project" value="InterPro"/>
</dbReference>